<name>A0A2B4T1M9_STYPI</name>
<dbReference type="CDD" id="cd14316">
    <property type="entry name" value="UBA2_UBAP1_like"/>
    <property type="match status" value="1"/>
</dbReference>
<organism evidence="4 5">
    <name type="scientific">Stylophora pistillata</name>
    <name type="common">Smooth cauliflower coral</name>
    <dbReference type="NCBI Taxonomy" id="50429"/>
    <lineage>
        <taxon>Eukaryota</taxon>
        <taxon>Metazoa</taxon>
        <taxon>Cnidaria</taxon>
        <taxon>Anthozoa</taxon>
        <taxon>Hexacorallia</taxon>
        <taxon>Scleractinia</taxon>
        <taxon>Astrocoeniina</taxon>
        <taxon>Pocilloporidae</taxon>
        <taxon>Stylophora</taxon>
    </lineage>
</organism>
<comment type="caution">
    <text evidence="4">The sequence shown here is derived from an EMBL/GenBank/DDBJ whole genome shotgun (WGS) entry which is preliminary data.</text>
</comment>
<feature type="domain" description="UBA" evidence="2">
    <location>
        <begin position="416"/>
        <end position="457"/>
    </location>
</feature>
<dbReference type="GO" id="GO:0000813">
    <property type="term" value="C:ESCRT I complex"/>
    <property type="evidence" value="ECO:0007669"/>
    <property type="project" value="InterPro"/>
</dbReference>
<dbReference type="Pfam" id="PF21267">
    <property type="entry name" value="UBAP-1_UBA2"/>
    <property type="match status" value="1"/>
</dbReference>
<dbReference type="PROSITE" id="PS50030">
    <property type="entry name" value="UBA"/>
    <property type="match status" value="2"/>
</dbReference>
<feature type="compositionally biased region" description="Low complexity" evidence="1">
    <location>
        <begin position="264"/>
        <end position="275"/>
    </location>
</feature>
<dbReference type="InterPro" id="IPR049467">
    <property type="entry name" value="UBAP-1-like_UBA2"/>
</dbReference>
<dbReference type="SMART" id="SM00165">
    <property type="entry name" value="UBA"/>
    <property type="match status" value="2"/>
</dbReference>
<evidence type="ECO:0000259" key="2">
    <source>
        <dbReference type="PROSITE" id="PS50030"/>
    </source>
</evidence>
<dbReference type="STRING" id="50429.A0A2B4T1M9"/>
<reference evidence="5" key="1">
    <citation type="journal article" date="2017" name="bioRxiv">
        <title>Comparative analysis of the genomes of Stylophora pistillata and Acropora digitifera provides evidence for extensive differences between species of corals.</title>
        <authorList>
            <person name="Voolstra C.R."/>
            <person name="Li Y."/>
            <person name="Liew Y.J."/>
            <person name="Baumgarten S."/>
            <person name="Zoccola D."/>
            <person name="Flot J.-F."/>
            <person name="Tambutte S."/>
            <person name="Allemand D."/>
            <person name="Aranda M."/>
        </authorList>
    </citation>
    <scope>NUCLEOTIDE SEQUENCE [LARGE SCALE GENOMIC DNA]</scope>
</reference>
<dbReference type="GO" id="GO:0043130">
    <property type="term" value="F:ubiquitin binding"/>
    <property type="evidence" value="ECO:0007669"/>
    <property type="project" value="InterPro"/>
</dbReference>
<dbReference type="GO" id="GO:0043162">
    <property type="term" value="P:ubiquitin-dependent protein catabolic process via the multivesicular body sorting pathway"/>
    <property type="evidence" value="ECO:0007669"/>
    <property type="project" value="InterPro"/>
</dbReference>
<feature type="compositionally biased region" description="Polar residues" evidence="1">
    <location>
        <begin position="295"/>
        <end position="309"/>
    </location>
</feature>
<feature type="region of interest" description="Disordered" evidence="1">
    <location>
        <begin position="77"/>
        <end position="103"/>
    </location>
</feature>
<dbReference type="InterPro" id="IPR038870">
    <property type="entry name" value="UBAP1"/>
</dbReference>
<evidence type="ECO:0000313" key="5">
    <source>
        <dbReference type="Proteomes" id="UP000225706"/>
    </source>
</evidence>
<evidence type="ECO:0000313" key="4">
    <source>
        <dbReference type="EMBL" id="PFX34688.1"/>
    </source>
</evidence>
<dbReference type="InterPro" id="IPR015940">
    <property type="entry name" value="UBA"/>
</dbReference>
<dbReference type="PANTHER" id="PTHR15960">
    <property type="entry name" value="LD44032P"/>
    <property type="match status" value="1"/>
</dbReference>
<proteinExistence type="predicted"/>
<protein>
    <submittedName>
        <fullName evidence="4">Ubiquitin-associated protein 1</fullName>
    </submittedName>
</protein>
<feature type="compositionally biased region" description="Polar residues" evidence="1">
    <location>
        <begin position="352"/>
        <end position="363"/>
    </location>
</feature>
<feature type="compositionally biased region" description="Low complexity" evidence="1">
    <location>
        <begin position="80"/>
        <end position="94"/>
    </location>
</feature>
<dbReference type="AlphaFoldDB" id="A0A2B4T1M9"/>
<evidence type="ECO:0000259" key="3">
    <source>
        <dbReference type="PROSITE" id="PS51497"/>
    </source>
</evidence>
<dbReference type="EMBL" id="LSMT01000002">
    <property type="protein sequence ID" value="PFX34688.1"/>
    <property type="molecule type" value="Genomic_DNA"/>
</dbReference>
<feature type="domain" description="UMA" evidence="3">
    <location>
        <begin position="22"/>
        <end position="67"/>
    </location>
</feature>
<dbReference type="OrthoDB" id="2018023at2759"/>
<gene>
    <name evidence="4" type="primary">UBAP1</name>
    <name evidence="4" type="ORF">AWC38_SpisGene352</name>
</gene>
<dbReference type="InterPro" id="IPR009060">
    <property type="entry name" value="UBA-like_sf"/>
</dbReference>
<feature type="compositionally biased region" description="Polar residues" evidence="1">
    <location>
        <begin position="205"/>
        <end position="239"/>
    </location>
</feature>
<dbReference type="InterPro" id="IPR023340">
    <property type="entry name" value="UMA"/>
</dbReference>
<accession>A0A2B4T1M9</accession>
<dbReference type="InterPro" id="IPR042575">
    <property type="entry name" value="UBAP1_C"/>
</dbReference>
<feature type="compositionally biased region" description="Low complexity" evidence="1">
    <location>
        <begin position="192"/>
        <end position="204"/>
    </location>
</feature>
<sequence>MMTSFQKTFRKSGSHHAEFHSLQGVEVKIGERFRPPKKVTLPVGWQQRDPSVVLSVMYDFSLEKDVISKADALKASTKTEVQSSPEPHVESSSSDTPSGQNLVFSNVGSEILQPVVAPGLGHKKSDSFGGKGKNAFDLADFEGDTSTPFELVELQTINDMDELKNVLQPNIIRPATTVENPSNSHADTKLKASTSASATSISVSPPQSSLIDITGTNSCNKPSSVTKPSDITTSTNANTRGALLVDFGDSRTSSSTPQVPAVNSDSVTTTSLSSTRLFPENRPISRGGVLPPIGQSVSLTGSQQLQGQTHSQILTHAGESRDSFQGGIYNFPKTPPLQGQQPNSIPRDARTQLRQSSPPSTVFSPREPESIEPQSPGVCGHYPSPLPPIGKLDQGQRTGKVSEDRSSLPDPWPVLEESEKAFVKNIASMGFPQARVSRAVQRLGMKDSEVMEFLLAVNELSEKKYPPDTVEVALAYNNNEKAKAAEFLELVKKYKDFGFKEDNILNCLQAANNDEEKALEYLISLGST</sequence>
<dbReference type="SUPFAM" id="SSF46934">
    <property type="entry name" value="UBA-like"/>
    <property type="match status" value="1"/>
</dbReference>
<dbReference type="Gene3D" id="1.20.120.1920">
    <property type="entry name" value="UBAP1 SOUBA domain"/>
    <property type="match status" value="1"/>
</dbReference>
<feature type="compositionally biased region" description="Polar residues" evidence="1">
    <location>
        <begin position="250"/>
        <end position="263"/>
    </location>
</feature>
<feature type="region of interest" description="Disordered" evidence="1">
    <location>
        <begin position="322"/>
        <end position="412"/>
    </location>
</feature>
<dbReference type="PANTHER" id="PTHR15960:SF5">
    <property type="entry name" value="LD44032P"/>
    <property type="match status" value="1"/>
</dbReference>
<evidence type="ECO:0000256" key="1">
    <source>
        <dbReference type="SAM" id="MobiDB-lite"/>
    </source>
</evidence>
<dbReference type="PROSITE" id="PS51497">
    <property type="entry name" value="UMA"/>
    <property type="match status" value="1"/>
</dbReference>
<feature type="domain" description="UBA" evidence="2">
    <location>
        <begin position="477"/>
        <end position="525"/>
    </location>
</feature>
<keyword evidence="5" id="KW-1185">Reference proteome</keyword>
<dbReference type="Proteomes" id="UP000225706">
    <property type="component" value="Unassembled WGS sequence"/>
</dbReference>
<feature type="region of interest" description="Disordered" evidence="1">
    <location>
        <begin position="176"/>
        <end position="309"/>
    </location>
</feature>